<evidence type="ECO:0000256" key="1">
    <source>
        <dbReference type="SAM" id="MobiDB-lite"/>
    </source>
</evidence>
<reference evidence="2" key="1">
    <citation type="submission" date="2018-05" db="EMBL/GenBank/DDBJ databases">
        <authorList>
            <person name="Lanie J.A."/>
            <person name="Ng W.-L."/>
            <person name="Kazmierczak K.M."/>
            <person name="Andrzejewski T.M."/>
            <person name="Davidsen T.M."/>
            <person name="Wayne K.J."/>
            <person name="Tettelin H."/>
            <person name="Glass J.I."/>
            <person name="Rusch D."/>
            <person name="Podicherti R."/>
            <person name="Tsui H.-C.T."/>
            <person name="Winkler M.E."/>
        </authorList>
    </citation>
    <scope>NUCLEOTIDE SEQUENCE</scope>
</reference>
<protein>
    <submittedName>
        <fullName evidence="2">Uncharacterized protein</fullName>
    </submittedName>
</protein>
<dbReference type="AlphaFoldDB" id="A0A382UIN5"/>
<sequence length="93" mass="9882">MSDNKFIDPATLAGKIPGRGRKPSKMAEQVSKLAKGCPVGKGFLMDKITVSADNKAERGRTRSAITTGCKMVGWTDVSVSWTDTGSPLVVRKG</sequence>
<feature type="region of interest" description="Disordered" evidence="1">
    <location>
        <begin position="1"/>
        <end position="25"/>
    </location>
</feature>
<name>A0A382UIN5_9ZZZZ</name>
<gene>
    <name evidence="2" type="ORF">METZ01_LOCUS386987</name>
</gene>
<dbReference type="EMBL" id="UINC01144551">
    <property type="protein sequence ID" value="SVD34133.1"/>
    <property type="molecule type" value="Genomic_DNA"/>
</dbReference>
<proteinExistence type="predicted"/>
<accession>A0A382UIN5</accession>
<organism evidence="2">
    <name type="scientific">marine metagenome</name>
    <dbReference type="NCBI Taxonomy" id="408172"/>
    <lineage>
        <taxon>unclassified sequences</taxon>
        <taxon>metagenomes</taxon>
        <taxon>ecological metagenomes</taxon>
    </lineage>
</organism>
<evidence type="ECO:0000313" key="2">
    <source>
        <dbReference type="EMBL" id="SVD34133.1"/>
    </source>
</evidence>